<dbReference type="GO" id="GO:0003677">
    <property type="term" value="F:DNA binding"/>
    <property type="evidence" value="ECO:0007669"/>
    <property type="project" value="UniProtKB-UniRule"/>
</dbReference>
<dbReference type="Gene3D" id="1.10.150.130">
    <property type="match status" value="1"/>
</dbReference>
<comment type="similarity">
    <text evidence="1">Belongs to the 'phage' integrase family.</text>
</comment>
<evidence type="ECO:0000313" key="9">
    <source>
        <dbReference type="EMBL" id="QNK01642.1"/>
    </source>
</evidence>
<dbReference type="SUPFAM" id="SSF56349">
    <property type="entry name" value="DNA breaking-rejoining enzymes"/>
    <property type="match status" value="1"/>
</dbReference>
<evidence type="ECO:0000256" key="6">
    <source>
        <dbReference type="SAM" id="MobiDB-lite"/>
    </source>
</evidence>
<dbReference type="PROSITE" id="PS51898">
    <property type="entry name" value="TYR_RECOMBINASE"/>
    <property type="match status" value="1"/>
</dbReference>
<dbReference type="GO" id="GO:0006310">
    <property type="term" value="P:DNA recombination"/>
    <property type="evidence" value="ECO:0007669"/>
    <property type="project" value="UniProtKB-KW"/>
</dbReference>
<evidence type="ECO:0000259" key="8">
    <source>
        <dbReference type="PROSITE" id="PS51900"/>
    </source>
</evidence>
<keyword evidence="3 5" id="KW-0238">DNA-binding</keyword>
<dbReference type="PANTHER" id="PTHR30629">
    <property type="entry name" value="PROPHAGE INTEGRASE"/>
    <property type="match status" value="1"/>
</dbReference>
<dbReference type="AlphaFoldDB" id="A0A7G8Q4D4"/>
<dbReference type="Proteomes" id="UP000515873">
    <property type="component" value="Chromosome"/>
</dbReference>
<evidence type="ECO:0000256" key="1">
    <source>
        <dbReference type="ARBA" id="ARBA00008857"/>
    </source>
</evidence>
<gene>
    <name evidence="9" type="ORF">H8F01_00230</name>
</gene>
<dbReference type="KEGG" id="dtl:H8F01_00230"/>
<name>A0A7G8Q4D4_9GAMM</name>
<dbReference type="RefSeq" id="WP_187057101.1">
    <property type="nucleotide sequence ID" value="NZ_CP060412.1"/>
</dbReference>
<keyword evidence="10" id="KW-1185">Reference proteome</keyword>
<dbReference type="InterPro" id="IPR013762">
    <property type="entry name" value="Integrase-like_cat_sf"/>
</dbReference>
<dbReference type="GO" id="GO:0015074">
    <property type="term" value="P:DNA integration"/>
    <property type="evidence" value="ECO:0007669"/>
    <property type="project" value="UniProtKB-KW"/>
</dbReference>
<accession>A0A7G8Q4D4</accession>
<feature type="region of interest" description="Disordered" evidence="6">
    <location>
        <begin position="94"/>
        <end position="116"/>
    </location>
</feature>
<proteinExistence type="inferred from homology"/>
<protein>
    <submittedName>
        <fullName evidence="9">Site-specific integrase</fullName>
    </submittedName>
</protein>
<dbReference type="PANTHER" id="PTHR30629:SF2">
    <property type="entry name" value="PROPHAGE INTEGRASE INTS-RELATED"/>
    <property type="match status" value="1"/>
</dbReference>
<reference evidence="9 10" key="1">
    <citation type="submission" date="2020-08" db="EMBL/GenBank/DDBJ databases">
        <title>Dyella sp. G9 isolated from forest soil.</title>
        <authorList>
            <person name="Fu J."/>
            <person name="Qiu L."/>
        </authorList>
    </citation>
    <scope>NUCLEOTIDE SEQUENCE [LARGE SCALE GENOMIC DNA]</scope>
    <source>
        <strain evidence="9 10">G9</strain>
    </source>
</reference>
<organism evidence="9 10">
    <name type="scientific">Dyella telluris</name>
    <dbReference type="NCBI Taxonomy" id="2763498"/>
    <lineage>
        <taxon>Bacteria</taxon>
        <taxon>Pseudomonadati</taxon>
        <taxon>Pseudomonadota</taxon>
        <taxon>Gammaproteobacteria</taxon>
        <taxon>Lysobacterales</taxon>
        <taxon>Rhodanobacteraceae</taxon>
        <taxon>Dyella</taxon>
    </lineage>
</organism>
<feature type="domain" description="Tyr recombinase" evidence="7">
    <location>
        <begin position="227"/>
        <end position="415"/>
    </location>
</feature>
<dbReference type="InterPro" id="IPR002104">
    <property type="entry name" value="Integrase_catalytic"/>
</dbReference>
<evidence type="ECO:0000256" key="3">
    <source>
        <dbReference type="ARBA" id="ARBA00023125"/>
    </source>
</evidence>
<dbReference type="InterPro" id="IPR011010">
    <property type="entry name" value="DNA_brk_join_enz"/>
</dbReference>
<evidence type="ECO:0000256" key="2">
    <source>
        <dbReference type="ARBA" id="ARBA00022908"/>
    </source>
</evidence>
<evidence type="ECO:0000256" key="4">
    <source>
        <dbReference type="ARBA" id="ARBA00023172"/>
    </source>
</evidence>
<dbReference type="Gene3D" id="1.10.443.10">
    <property type="entry name" value="Intergrase catalytic core"/>
    <property type="match status" value="1"/>
</dbReference>
<evidence type="ECO:0000259" key="7">
    <source>
        <dbReference type="PROSITE" id="PS51898"/>
    </source>
</evidence>
<dbReference type="InterPro" id="IPR050808">
    <property type="entry name" value="Phage_Integrase"/>
</dbReference>
<dbReference type="PROSITE" id="PS51900">
    <property type="entry name" value="CB"/>
    <property type="match status" value="1"/>
</dbReference>
<dbReference type="CDD" id="cd00801">
    <property type="entry name" value="INT_P4_C"/>
    <property type="match status" value="1"/>
</dbReference>
<evidence type="ECO:0000313" key="10">
    <source>
        <dbReference type="Proteomes" id="UP000515873"/>
    </source>
</evidence>
<keyword evidence="2" id="KW-0229">DNA integration</keyword>
<dbReference type="EMBL" id="CP060412">
    <property type="protein sequence ID" value="QNK01642.1"/>
    <property type="molecule type" value="Genomic_DNA"/>
</dbReference>
<dbReference type="Pfam" id="PF00589">
    <property type="entry name" value="Phage_integrase"/>
    <property type="match status" value="1"/>
</dbReference>
<keyword evidence="4" id="KW-0233">DNA recombination</keyword>
<dbReference type="InterPro" id="IPR010998">
    <property type="entry name" value="Integrase_recombinase_N"/>
</dbReference>
<dbReference type="InterPro" id="IPR044068">
    <property type="entry name" value="CB"/>
</dbReference>
<evidence type="ECO:0000256" key="5">
    <source>
        <dbReference type="PROSITE-ProRule" id="PRU01248"/>
    </source>
</evidence>
<sequence length="440" mass="50073">MPKMRLTKQAVDELPFPEVSGTRINYIDSECSALYLRVTTTAKTFYYVTYNAAAKKREWVKIGRPDEGHTPNTAREFCRKVARGEINLAEPAVNEDEPTTLSLVPETDSGAAPAPEEMTCRQLAKDYLEQYAVNKKDGGKSDRRFLEIDFLPSFGDRVAASVKRSELQKLFQDKANGDPDLGKKAAPVAANRLRAVVSKMFSWGMPTLDDGVQVSPVMGTHRRKEQARDRVLSHDELRLVWRKLSSFQSDLIRSAVKILIITLQRRSEVALMEWKEIDWKHRIWTIPKEKSKNGHSQTVPLSKMAIRELEYMKPLTGHTPYIFWSNKRNNAKVLEAGVIHPDWITHAIADLRARDEELKVLDRFTPHDFRRTAATNIGELMESREAVKRLLNHVEGGATSIYDRATYTGLKRKALNLWADRLSKIIRGEHIPIADLDEAA</sequence>
<feature type="domain" description="Core-binding (CB)" evidence="8">
    <location>
        <begin position="118"/>
        <end position="205"/>
    </location>
</feature>